<keyword evidence="2" id="KW-1185">Reference proteome</keyword>
<name>A0ACC2HE50_DALPE</name>
<dbReference type="EMBL" id="CM055730">
    <property type="protein sequence ID" value="KAJ8014037.1"/>
    <property type="molecule type" value="Genomic_DNA"/>
</dbReference>
<accession>A0ACC2HE50</accession>
<reference evidence="1" key="1">
    <citation type="submission" date="2021-05" db="EMBL/GenBank/DDBJ databases">
        <authorList>
            <person name="Pan Q."/>
            <person name="Jouanno E."/>
            <person name="Zahm M."/>
            <person name="Klopp C."/>
            <person name="Cabau C."/>
            <person name="Louis A."/>
            <person name="Berthelot C."/>
            <person name="Parey E."/>
            <person name="Roest Crollius H."/>
            <person name="Montfort J."/>
            <person name="Robinson-Rechavi M."/>
            <person name="Bouchez O."/>
            <person name="Lampietro C."/>
            <person name="Lopez Roques C."/>
            <person name="Donnadieu C."/>
            <person name="Postlethwait J."/>
            <person name="Bobe J."/>
            <person name="Dillon D."/>
            <person name="Chandos A."/>
            <person name="von Hippel F."/>
            <person name="Guiguen Y."/>
        </authorList>
    </citation>
    <scope>NUCLEOTIDE SEQUENCE</scope>
    <source>
        <strain evidence="1">YG-Jan2019</strain>
    </source>
</reference>
<proteinExistence type="predicted"/>
<gene>
    <name evidence="1" type="ORF">DPEC_G00036090</name>
</gene>
<evidence type="ECO:0000313" key="2">
    <source>
        <dbReference type="Proteomes" id="UP001157502"/>
    </source>
</evidence>
<evidence type="ECO:0000313" key="1">
    <source>
        <dbReference type="EMBL" id="KAJ8014037.1"/>
    </source>
</evidence>
<sequence>MEFSIHSVFLLASISLYCLLLSAEVGHGQYVPGRCECYETMKRVKGKLSDLKVIPKSHTCNTDQIIVMVKTQQVCVDPTGRLGKQLLRCWQKVKARNGNMKRCLVKTKIKQNNQGQNRQNRQTNTKPKRQPKQNRRRTTPIPA</sequence>
<comment type="caution">
    <text evidence="1">The sequence shown here is derived from an EMBL/GenBank/DDBJ whole genome shotgun (WGS) entry which is preliminary data.</text>
</comment>
<protein>
    <submittedName>
        <fullName evidence="1">Uncharacterized protein</fullName>
    </submittedName>
</protein>
<dbReference type="Proteomes" id="UP001157502">
    <property type="component" value="Chromosome 3"/>
</dbReference>
<organism evidence="1 2">
    <name type="scientific">Dallia pectoralis</name>
    <name type="common">Alaska blackfish</name>
    <dbReference type="NCBI Taxonomy" id="75939"/>
    <lineage>
        <taxon>Eukaryota</taxon>
        <taxon>Metazoa</taxon>
        <taxon>Chordata</taxon>
        <taxon>Craniata</taxon>
        <taxon>Vertebrata</taxon>
        <taxon>Euteleostomi</taxon>
        <taxon>Actinopterygii</taxon>
        <taxon>Neopterygii</taxon>
        <taxon>Teleostei</taxon>
        <taxon>Protacanthopterygii</taxon>
        <taxon>Esociformes</taxon>
        <taxon>Umbridae</taxon>
        <taxon>Dallia</taxon>
    </lineage>
</organism>